<name>A0A328CB09_9DELT</name>
<accession>A0A328CB09</accession>
<dbReference type="OrthoDB" id="5491728at2"/>
<reference evidence="1 2" key="1">
    <citation type="submission" date="2018-05" db="EMBL/GenBank/DDBJ databases">
        <title>Lujinxingia marina gen. nov. sp. nov., a new facultative anaerobic member of the class Deltaproteobacteria, and proposal of Lujinxingaceae fam. nov.</title>
        <authorList>
            <person name="Li C.-M."/>
        </authorList>
    </citation>
    <scope>NUCLEOTIDE SEQUENCE [LARGE SCALE GENOMIC DNA]</scope>
    <source>
        <strain evidence="1 2">B210</strain>
    </source>
</reference>
<dbReference type="Proteomes" id="UP000249169">
    <property type="component" value="Unassembled WGS sequence"/>
</dbReference>
<dbReference type="AlphaFoldDB" id="A0A328CB09"/>
<proteinExistence type="predicted"/>
<dbReference type="RefSeq" id="WP_111728380.1">
    <property type="nucleotide sequence ID" value="NZ_QHKO01000001.1"/>
</dbReference>
<keyword evidence="2" id="KW-1185">Reference proteome</keyword>
<comment type="caution">
    <text evidence="1">The sequence shown here is derived from an EMBL/GenBank/DDBJ whole genome shotgun (WGS) entry which is preliminary data.</text>
</comment>
<protein>
    <submittedName>
        <fullName evidence="1">Uncharacterized protein</fullName>
    </submittedName>
</protein>
<sequence length="299" mass="32287">MALKNENENSHAGLHPALVAITWEAGHRWTAALWEDRGSDLKGALQGLVEARLLAALSVPPAQYLEERQAAAPLSFDVALYTAVGSAGQAALRELGFAPVDEAFDRAALERLSVFRNEARRVGALVPEDPLELWRLEISRPEPTLKRVIEEACTAAATRQAGKVFGEQPGWPSKVLVDQIGARISLQVTPDVAGLERLAALLIDASPGTLGWVEPVAFQALCDLLAVVLQAAGKGPVEWATSPVDAISGLAPPPMVRVRRRGSWRALWLGRDLMRGLLLPWSRQAPGDALKAMLADYLR</sequence>
<dbReference type="EMBL" id="QHKO01000001">
    <property type="protein sequence ID" value="RAL25208.1"/>
    <property type="molecule type" value="Genomic_DNA"/>
</dbReference>
<gene>
    <name evidence="1" type="ORF">DL240_03080</name>
</gene>
<evidence type="ECO:0000313" key="2">
    <source>
        <dbReference type="Proteomes" id="UP000249169"/>
    </source>
</evidence>
<evidence type="ECO:0000313" key="1">
    <source>
        <dbReference type="EMBL" id="RAL25208.1"/>
    </source>
</evidence>
<organism evidence="1 2">
    <name type="scientific">Lujinxingia litoralis</name>
    <dbReference type="NCBI Taxonomy" id="2211119"/>
    <lineage>
        <taxon>Bacteria</taxon>
        <taxon>Deltaproteobacteria</taxon>
        <taxon>Bradymonadales</taxon>
        <taxon>Lujinxingiaceae</taxon>
        <taxon>Lujinxingia</taxon>
    </lineage>
</organism>